<dbReference type="GO" id="GO:0007076">
    <property type="term" value="P:mitotic chromosome condensation"/>
    <property type="evidence" value="ECO:0007669"/>
    <property type="project" value="InterPro"/>
</dbReference>
<feature type="region of interest" description="Disordered" evidence="1">
    <location>
        <begin position="632"/>
        <end position="732"/>
    </location>
</feature>
<dbReference type="PANTHER" id="PTHR14418">
    <property type="entry name" value="CONDENSIN COMPLEX SUBUNIT 3-RELATED"/>
    <property type="match status" value="1"/>
</dbReference>
<evidence type="ECO:0000313" key="2">
    <source>
        <dbReference type="EMBL" id="PHJ24300.1"/>
    </source>
</evidence>
<dbReference type="InterPro" id="IPR027165">
    <property type="entry name" value="CND3"/>
</dbReference>
<dbReference type="RefSeq" id="XP_067925973.1">
    <property type="nucleotide sequence ID" value="XM_068062045.1"/>
</dbReference>
<keyword evidence="3" id="KW-1185">Reference proteome</keyword>
<feature type="region of interest" description="Disordered" evidence="1">
    <location>
        <begin position="1"/>
        <end position="156"/>
    </location>
</feature>
<reference evidence="2 3" key="1">
    <citation type="journal article" date="2017" name="Int. J. Parasitol.">
        <title>The genome of the protozoan parasite Cystoisospora suis and a reverse vaccinology approach to identify vaccine candidates.</title>
        <authorList>
            <person name="Palmieri N."/>
            <person name="Shrestha A."/>
            <person name="Ruttkowski B."/>
            <person name="Beck T."/>
            <person name="Vogl C."/>
            <person name="Tomley F."/>
            <person name="Blake D.P."/>
            <person name="Joachim A."/>
        </authorList>
    </citation>
    <scope>NUCLEOTIDE SEQUENCE [LARGE SCALE GENOMIC DNA]</scope>
    <source>
        <strain evidence="2 3">Wien I</strain>
    </source>
</reference>
<feature type="compositionally biased region" description="Basic and acidic residues" evidence="1">
    <location>
        <begin position="91"/>
        <end position="109"/>
    </location>
</feature>
<feature type="compositionally biased region" description="Basic and acidic residues" evidence="1">
    <location>
        <begin position="665"/>
        <end position="676"/>
    </location>
</feature>
<proteinExistence type="predicted"/>
<feature type="compositionally biased region" description="Acidic residues" evidence="1">
    <location>
        <begin position="56"/>
        <end position="90"/>
    </location>
</feature>
<dbReference type="Proteomes" id="UP000221165">
    <property type="component" value="Unassembled WGS sequence"/>
</dbReference>
<comment type="caution">
    <text evidence="2">The sequence shown here is derived from an EMBL/GenBank/DDBJ whole genome shotgun (WGS) entry which is preliminary data.</text>
</comment>
<feature type="compositionally biased region" description="Basic residues" evidence="1">
    <location>
        <begin position="350"/>
        <end position="361"/>
    </location>
</feature>
<feature type="compositionally biased region" description="Basic and acidic residues" evidence="1">
    <location>
        <begin position="391"/>
        <end position="409"/>
    </location>
</feature>
<feature type="compositionally biased region" description="Basic and acidic residues" evidence="1">
    <location>
        <begin position="219"/>
        <end position="228"/>
    </location>
</feature>
<feature type="region of interest" description="Disordered" evidence="1">
    <location>
        <begin position="350"/>
        <end position="414"/>
    </location>
</feature>
<dbReference type="VEuPathDB" id="ToxoDB:CSUI_001842"/>
<feature type="compositionally biased region" description="Basic and acidic residues" evidence="1">
    <location>
        <begin position="120"/>
        <end position="147"/>
    </location>
</feature>
<dbReference type="EMBL" id="MIGC01000746">
    <property type="protein sequence ID" value="PHJ24300.1"/>
    <property type="molecule type" value="Genomic_DNA"/>
</dbReference>
<dbReference type="AlphaFoldDB" id="A0A2C6KW15"/>
<feature type="compositionally biased region" description="Acidic residues" evidence="1">
    <location>
        <begin position="272"/>
        <end position="283"/>
    </location>
</feature>
<evidence type="ECO:0000313" key="3">
    <source>
        <dbReference type="Proteomes" id="UP000221165"/>
    </source>
</evidence>
<evidence type="ECO:0000256" key="1">
    <source>
        <dbReference type="SAM" id="MobiDB-lite"/>
    </source>
</evidence>
<gene>
    <name evidence="2" type="ORF">CSUI_001842</name>
</gene>
<dbReference type="OrthoDB" id="348317at2759"/>
<dbReference type="GO" id="GO:0000793">
    <property type="term" value="C:condensed chromosome"/>
    <property type="evidence" value="ECO:0007669"/>
    <property type="project" value="TreeGrafter"/>
</dbReference>
<sequence>MMVEEEEEAFLELKESVSEEWGTGRSAKMEGQEERRERSDKQGARRRGRARRAPEDEKEEEEEKEGEEEEDEDEEGVGAVEVEEVEEEEEEKQKTEIKKGKKEGGAKVRETKKKKINAKTSRELGRNTSEQENRDEKEKEEREEEKKKKIKSISQKGEKLHLLPSWVRYYLHIYRAYTYREVSLSAALCSVDKILLQALANQEREEEEEKGQRDSIMSSKEKKEKEDDSSSSSSEIGAKQKTKKKKMNREEEEEEKKKKSKKKKTSNVVEEKEQEEEEEDKENDLERKSDPKVQRGLVTPERFLEASFRQILHLSLYLSKLPEREGSRLSSFFYRSIGRLDELTWEHERKKKKGLRTHKKKEAQSSLATRTRGRWGKKQATGEEGEEEEEKEVKEEEEKAGEKEVKEEEKEAEEEEVVVEKRYRGIEVFCRSKAARTGACMFLIRLMAWVSSSGMAIADSLQTYHCQVFLHFLQRSKESTARRMALLLLEHFQMPHASCPVWRAFCSSLTEDDTSAIRRTALSRILLLPHSDRDSLDSFSSSSYYHQQTGRGEQEEDSKTTTFSSSFILQKVLSRAYDSSADVRASLYRRLAKDENVLTVDQKSLLVLTGLNDKAIGVRDACSRMIRRWISTREPSSSSSSAESVSKTSVDRVSEGGEGGEREDENSKPGEENGNEKKKKIGEGDEDEVGMESERERKKEEEDGKTEREEKKRKRREEEEEEEREDRISRSFASSGIHQLVYELFLEGMPGNETSLETMIKHLLLSYPDLC</sequence>
<dbReference type="GeneID" id="94425256"/>
<name>A0A2C6KW15_9APIC</name>
<dbReference type="PANTHER" id="PTHR14418:SF5">
    <property type="entry name" value="CONDENSIN COMPLEX SUBUNIT 3"/>
    <property type="match status" value="1"/>
</dbReference>
<feature type="compositionally biased region" description="Low complexity" evidence="1">
    <location>
        <begin position="632"/>
        <end position="648"/>
    </location>
</feature>
<feature type="region of interest" description="Disordered" evidence="1">
    <location>
        <begin position="202"/>
        <end position="298"/>
    </location>
</feature>
<feature type="compositionally biased region" description="Acidic residues" evidence="1">
    <location>
        <begin position="1"/>
        <end position="10"/>
    </location>
</feature>
<protein>
    <submittedName>
        <fullName evidence="2">Uncharacterized protein</fullName>
    </submittedName>
</protein>
<feature type="compositionally biased region" description="Basic and acidic residues" evidence="1">
    <location>
        <begin position="27"/>
        <end position="43"/>
    </location>
</feature>
<feature type="compositionally biased region" description="Basic and acidic residues" evidence="1">
    <location>
        <begin position="692"/>
        <end position="710"/>
    </location>
</feature>
<feature type="non-terminal residue" evidence="2">
    <location>
        <position position="771"/>
    </location>
</feature>
<dbReference type="GO" id="GO:0000796">
    <property type="term" value="C:condensin complex"/>
    <property type="evidence" value="ECO:0007669"/>
    <property type="project" value="InterPro"/>
</dbReference>
<feature type="compositionally biased region" description="Basic and acidic residues" evidence="1">
    <location>
        <begin position="284"/>
        <end position="293"/>
    </location>
</feature>
<accession>A0A2C6KW15</accession>
<organism evidence="2 3">
    <name type="scientific">Cystoisospora suis</name>
    <dbReference type="NCBI Taxonomy" id="483139"/>
    <lineage>
        <taxon>Eukaryota</taxon>
        <taxon>Sar</taxon>
        <taxon>Alveolata</taxon>
        <taxon>Apicomplexa</taxon>
        <taxon>Conoidasida</taxon>
        <taxon>Coccidia</taxon>
        <taxon>Eucoccidiorida</taxon>
        <taxon>Eimeriorina</taxon>
        <taxon>Sarcocystidae</taxon>
        <taxon>Cystoisospora</taxon>
    </lineage>
</organism>